<sequence>MKRITMLGLATVAAILSLDQLGCDNIFKPDTKAVADNALATLRTLRGTATGCYEPGGGDSFGTDGIDSSYVDEIERGVRTIGWLFYDDRGTPFDSTDDVVSFCGQKEYLDWNVTHNVWLKVHIWQNDRATEMADKNITNGDSTCFNLGPVNRPGGIQTGPAFWTDGNESLDMVMGIHHNETPDNWEDNYTFIQFLLSDPNDSDTRFFVHSDFRPDHSGSGEIREQDENGTLVATFAWDNFGRGSLVVGCDIYPFKWD</sequence>
<name>A0A235BU43_UNCW3</name>
<comment type="caution">
    <text evidence="1">The sequence shown here is derived from an EMBL/GenBank/DDBJ whole genome shotgun (WGS) entry which is preliminary data.</text>
</comment>
<reference evidence="1 2" key="1">
    <citation type="submission" date="2017-07" db="EMBL/GenBank/DDBJ databases">
        <title>Recovery of genomes from metagenomes via a dereplication, aggregation, and scoring strategy.</title>
        <authorList>
            <person name="Sieber C.M."/>
            <person name="Probst A.J."/>
            <person name="Sharrar A."/>
            <person name="Thomas B.C."/>
            <person name="Hess M."/>
            <person name="Tringe S.G."/>
            <person name="Banfield J.F."/>
        </authorList>
    </citation>
    <scope>NUCLEOTIDE SEQUENCE [LARGE SCALE GENOMIC DNA]</scope>
    <source>
        <strain evidence="1">JGI_Cruoil_03_51_56</strain>
    </source>
</reference>
<proteinExistence type="predicted"/>
<evidence type="ECO:0000313" key="1">
    <source>
        <dbReference type="EMBL" id="OYD15970.1"/>
    </source>
</evidence>
<protein>
    <submittedName>
        <fullName evidence="1">Uncharacterized protein</fullName>
    </submittedName>
</protein>
<evidence type="ECO:0000313" key="2">
    <source>
        <dbReference type="Proteomes" id="UP000215559"/>
    </source>
</evidence>
<dbReference type="EMBL" id="NOZP01000078">
    <property type="protein sequence ID" value="OYD15970.1"/>
    <property type="molecule type" value="Genomic_DNA"/>
</dbReference>
<gene>
    <name evidence="1" type="ORF">CH330_04045</name>
</gene>
<dbReference type="AlphaFoldDB" id="A0A235BU43"/>
<organism evidence="1 2">
    <name type="scientific">candidate division WOR-3 bacterium JGI_Cruoil_03_51_56</name>
    <dbReference type="NCBI Taxonomy" id="1973747"/>
    <lineage>
        <taxon>Bacteria</taxon>
        <taxon>Bacteria division WOR-3</taxon>
    </lineage>
</organism>
<accession>A0A235BU43</accession>
<dbReference type="Proteomes" id="UP000215559">
    <property type="component" value="Unassembled WGS sequence"/>
</dbReference>